<dbReference type="Proteomes" id="UP001200313">
    <property type="component" value="Unassembled WGS sequence"/>
</dbReference>
<evidence type="ECO:0000256" key="5">
    <source>
        <dbReference type="ARBA" id="ARBA00022840"/>
    </source>
</evidence>
<protein>
    <submittedName>
        <fullName evidence="8">Galactokinase</fullName>
    </submittedName>
</protein>
<dbReference type="PROSITE" id="PS00627">
    <property type="entry name" value="GHMP_KINASES_ATP"/>
    <property type="match status" value="1"/>
</dbReference>
<dbReference type="SUPFAM" id="SSF55060">
    <property type="entry name" value="GHMP Kinase, C-terminal domain"/>
    <property type="match status" value="1"/>
</dbReference>
<evidence type="ECO:0000313" key="9">
    <source>
        <dbReference type="Proteomes" id="UP001200313"/>
    </source>
</evidence>
<gene>
    <name evidence="8" type="ORF">L0P79_10205</name>
</gene>
<feature type="domain" description="GHMP kinase N-terminal" evidence="6">
    <location>
        <begin position="126"/>
        <end position="216"/>
    </location>
</feature>
<comment type="caution">
    <text evidence="8">The sequence shown here is derived from an EMBL/GenBank/DDBJ whole genome shotgun (WGS) entry which is preliminary data.</text>
</comment>
<sequence>MNEHRTLEARLTAGELDGTLLRLYGAPRLEAARARCAGVLDRYAKTFGSRPEALFSAPGRTELGGNHTDHQHGRVLAAAVDLDVLAAAAPNQSGMIRVQSEGYPLLVVDLAELSPRPEEANTSAALIRGVAARLAALGCPLQGAGLDAYVVSNVPGGSGLSSSAAFEVLVGAMLSGLFWPGRCSPVEIAQIGQYAENVYFGKPCGLMDQTASSVGGVVAIDFADPARPQVEQIPLDFAATGHALCILDSGAGHADLTAEYAAITDELGAVCRCFGKEVLREVPEEAFLADLPRVRVAAGDRAVLRAFHCYAENRRAGAQAQALKDGDFDAFLALVRDSGRSSALYLQNVVPTGQTAHQELLLAIALCERILNGKGAVRVHGGGFGGTVQAFVPADLLAEFQTRTEAVLGAGSCHVLSIRPAGGVRLA</sequence>
<feature type="domain" description="Galactokinase N-terminal" evidence="7">
    <location>
        <begin position="42"/>
        <end position="90"/>
    </location>
</feature>
<dbReference type="InterPro" id="IPR036554">
    <property type="entry name" value="GHMP_kinase_C_sf"/>
</dbReference>
<dbReference type="EMBL" id="JAKNJB010000016">
    <property type="protein sequence ID" value="MCG4527449.1"/>
    <property type="molecule type" value="Genomic_DNA"/>
</dbReference>
<dbReference type="RefSeq" id="WP_238074164.1">
    <property type="nucleotide sequence ID" value="NZ_JAKNJB010000016.1"/>
</dbReference>
<comment type="similarity">
    <text evidence="1">Belongs to the GHMP kinase family. GalK subfamily.</text>
</comment>
<dbReference type="PIRSF" id="PIRSF000530">
    <property type="entry name" value="Galactokinase"/>
    <property type="match status" value="1"/>
</dbReference>
<name>A0ABS9M9F8_9FIRM</name>
<reference evidence="8 9" key="1">
    <citation type="submission" date="2022-01" db="EMBL/GenBank/DDBJ databases">
        <title>Collection of gut derived symbiotic bacterial strains cultured from healthy donors.</title>
        <authorList>
            <person name="Lin H."/>
            <person name="Kohout C."/>
            <person name="Waligurski E."/>
            <person name="Pamer E.G."/>
        </authorList>
    </citation>
    <scope>NUCLEOTIDE SEQUENCE [LARGE SCALE GENOMIC DNA]</scope>
    <source>
        <strain evidence="8 9">DFI.3.7</strain>
    </source>
</reference>
<dbReference type="SUPFAM" id="SSF54211">
    <property type="entry name" value="Ribosomal protein S5 domain 2-like"/>
    <property type="match status" value="1"/>
</dbReference>
<evidence type="ECO:0000256" key="1">
    <source>
        <dbReference type="ARBA" id="ARBA00006566"/>
    </source>
</evidence>
<dbReference type="PRINTS" id="PR00473">
    <property type="entry name" value="GALCTOKINASE"/>
</dbReference>
<dbReference type="Pfam" id="PF10509">
    <property type="entry name" value="GalKase_gal_bdg"/>
    <property type="match status" value="1"/>
</dbReference>
<dbReference type="InterPro" id="IPR014721">
    <property type="entry name" value="Ribsml_uS5_D2-typ_fold_subgr"/>
</dbReference>
<evidence type="ECO:0000259" key="7">
    <source>
        <dbReference type="Pfam" id="PF10509"/>
    </source>
</evidence>
<keyword evidence="2" id="KW-0808">Transferase</keyword>
<organism evidence="8 9">
    <name type="scientific">Intestinimonas massiliensis</name>
    <name type="common">ex Afouda et al. 2020</name>
    <dbReference type="NCBI Taxonomy" id="1673721"/>
    <lineage>
        <taxon>Bacteria</taxon>
        <taxon>Bacillati</taxon>
        <taxon>Bacillota</taxon>
        <taxon>Clostridia</taxon>
        <taxon>Eubacteriales</taxon>
        <taxon>Intestinimonas</taxon>
    </lineage>
</organism>
<proteinExistence type="inferred from homology"/>
<dbReference type="Pfam" id="PF00288">
    <property type="entry name" value="GHMP_kinases_N"/>
    <property type="match status" value="1"/>
</dbReference>
<dbReference type="Gene3D" id="3.30.230.10">
    <property type="match status" value="1"/>
</dbReference>
<dbReference type="PRINTS" id="PR00959">
    <property type="entry name" value="MEVGALKINASE"/>
</dbReference>
<dbReference type="InterPro" id="IPR020568">
    <property type="entry name" value="Ribosomal_Su5_D2-typ_SF"/>
</dbReference>
<evidence type="ECO:0000313" key="8">
    <source>
        <dbReference type="EMBL" id="MCG4527449.1"/>
    </source>
</evidence>
<accession>A0ABS9M9F8</accession>
<evidence type="ECO:0000256" key="4">
    <source>
        <dbReference type="ARBA" id="ARBA00022777"/>
    </source>
</evidence>
<dbReference type="PANTHER" id="PTHR10457:SF7">
    <property type="entry name" value="GALACTOKINASE-RELATED"/>
    <property type="match status" value="1"/>
</dbReference>
<dbReference type="InterPro" id="IPR006203">
    <property type="entry name" value="GHMP_knse_ATP-bd_CS"/>
</dbReference>
<dbReference type="PANTHER" id="PTHR10457">
    <property type="entry name" value="MEVALONATE KINASE/GALACTOKINASE"/>
    <property type="match status" value="1"/>
</dbReference>
<evidence type="ECO:0000256" key="2">
    <source>
        <dbReference type="ARBA" id="ARBA00022679"/>
    </source>
</evidence>
<dbReference type="InterPro" id="IPR006204">
    <property type="entry name" value="GHMP_kinase_N_dom"/>
</dbReference>
<evidence type="ECO:0000259" key="6">
    <source>
        <dbReference type="Pfam" id="PF00288"/>
    </source>
</evidence>
<keyword evidence="5" id="KW-0067">ATP-binding</keyword>
<evidence type="ECO:0000256" key="3">
    <source>
        <dbReference type="ARBA" id="ARBA00022741"/>
    </source>
</evidence>
<keyword evidence="3" id="KW-0547">Nucleotide-binding</keyword>
<dbReference type="Gene3D" id="3.30.70.890">
    <property type="entry name" value="GHMP kinase, C-terminal domain"/>
    <property type="match status" value="1"/>
</dbReference>
<keyword evidence="4" id="KW-0418">Kinase</keyword>
<keyword evidence="9" id="KW-1185">Reference proteome</keyword>
<dbReference type="InterPro" id="IPR000705">
    <property type="entry name" value="Galactokinase"/>
</dbReference>
<dbReference type="InterPro" id="IPR019539">
    <property type="entry name" value="GalKase_N"/>
</dbReference>
<dbReference type="InterPro" id="IPR006206">
    <property type="entry name" value="Mevalonate/galactokinase"/>
</dbReference>